<dbReference type="EMBL" id="VSSQ01004003">
    <property type="protein sequence ID" value="MPM23326.1"/>
    <property type="molecule type" value="Genomic_DNA"/>
</dbReference>
<evidence type="ECO:0000313" key="1">
    <source>
        <dbReference type="EMBL" id="MPM23326.1"/>
    </source>
</evidence>
<protein>
    <submittedName>
        <fullName evidence="1">Uncharacterized protein</fullName>
    </submittedName>
</protein>
<name>A0A644Y462_9ZZZZ</name>
<reference evidence="1" key="1">
    <citation type="submission" date="2019-08" db="EMBL/GenBank/DDBJ databases">
        <authorList>
            <person name="Kucharzyk K."/>
            <person name="Murdoch R.W."/>
            <person name="Higgins S."/>
            <person name="Loffler F."/>
        </authorList>
    </citation>
    <scope>NUCLEOTIDE SEQUENCE</scope>
</reference>
<accession>A0A644Y462</accession>
<sequence>MNKVALSLNAGSAAYWEELREGWALLREARRLFKVAKLCPLYIADADGEPQENTGPTDAAHDAEAAFFAHPAGARIARAQGLTFGSLIQSK</sequence>
<gene>
    <name evidence="1" type="ORF">SDC9_69797</name>
</gene>
<organism evidence="1">
    <name type="scientific">bioreactor metagenome</name>
    <dbReference type="NCBI Taxonomy" id="1076179"/>
    <lineage>
        <taxon>unclassified sequences</taxon>
        <taxon>metagenomes</taxon>
        <taxon>ecological metagenomes</taxon>
    </lineage>
</organism>
<proteinExistence type="predicted"/>
<comment type="caution">
    <text evidence="1">The sequence shown here is derived from an EMBL/GenBank/DDBJ whole genome shotgun (WGS) entry which is preliminary data.</text>
</comment>
<dbReference type="AlphaFoldDB" id="A0A644Y462"/>